<dbReference type="AlphaFoldDB" id="A0A090WUA1"/>
<sequence length="56" mass="6448">MVLLRSNLPHCWKNHSDASKQSKSIVIQWNKGVYARVPELQPLFRMLTSASRGGYF</sequence>
<comment type="caution">
    <text evidence="1">The sequence shown here is derived from an EMBL/GenBank/DDBJ whole genome shotgun (WGS) entry which is preliminary data.</text>
</comment>
<protein>
    <submittedName>
        <fullName evidence="1">Uncharacterized protein</fullName>
    </submittedName>
</protein>
<dbReference type="EMBL" id="BBNU01000011">
    <property type="protein sequence ID" value="GAL80576.1"/>
    <property type="molecule type" value="Genomic_DNA"/>
</dbReference>
<name>A0A090WUA1_9FLAO</name>
<evidence type="ECO:0000313" key="2">
    <source>
        <dbReference type="Proteomes" id="UP000029643"/>
    </source>
</evidence>
<reference evidence="1 2" key="1">
    <citation type="journal article" date="2014" name="Genome Announc.">
        <title>Draft Genome Sequences of Marine Flavobacterium Algibacter lectus Strains SS8 and NR4.</title>
        <authorList>
            <person name="Takatani N."/>
            <person name="Nakanishi M."/>
            <person name="Meirelles P."/>
            <person name="Mino S."/>
            <person name="Suda W."/>
            <person name="Oshima K."/>
            <person name="Hattori M."/>
            <person name="Ohkuma M."/>
            <person name="Hosokawa M."/>
            <person name="Miyashita K."/>
            <person name="Thompson F.L."/>
            <person name="Niwa A."/>
            <person name="Sawabe T."/>
            <person name="Sawabe T."/>
        </authorList>
    </citation>
    <scope>NUCLEOTIDE SEQUENCE [LARGE SCALE GENOMIC DNA]</scope>
    <source>
        <strain evidence="2">JCM19274</strain>
    </source>
</reference>
<evidence type="ECO:0000313" key="1">
    <source>
        <dbReference type="EMBL" id="GAL80576.1"/>
    </source>
</evidence>
<dbReference type="RefSeq" id="WP_262480806.1">
    <property type="nucleotide sequence ID" value="NZ_BBNU01000011.1"/>
</dbReference>
<dbReference type="Proteomes" id="UP000029643">
    <property type="component" value="Unassembled WGS sequence"/>
</dbReference>
<accession>A0A090WUA1</accession>
<organism evidence="1 2">
    <name type="scientific">Algibacter lectus</name>
    <dbReference type="NCBI Taxonomy" id="221126"/>
    <lineage>
        <taxon>Bacteria</taxon>
        <taxon>Pseudomonadati</taxon>
        <taxon>Bacteroidota</taxon>
        <taxon>Flavobacteriia</taxon>
        <taxon>Flavobacteriales</taxon>
        <taxon>Flavobacteriaceae</taxon>
        <taxon>Algibacter</taxon>
    </lineage>
</organism>
<proteinExistence type="predicted"/>
<gene>
    <name evidence="1" type="ORF">JCM19274_1202</name>
</gene>